<evidence type="ECO:0000259" key="2">
    <source>
        <dbReference type="PROSITE" id="PS51371"/>
    </source>
</evidence>
<dbReference type="SUPFAM" id="SSF54631">
    <property type="entry name" value="CBS-domain pair"/>
    <property type="match status" value="1"/>
</dbReference>
<evidence type="ECO:0000256" key="1">
    <source>
        <dbReference type="PROSITE-ProRule" id="PRU00703"/>
    </source>
</evidence>
<evidence type="ECO:0000313" key="3">
    <source>
        <dbReference type="EMBL" id="SFQ72722.1"/>
    </source>
</evidence>
<dbReference type="InterPro" id="IPR046342">
    <property type="entry name" value="CBS_dom_sf"/>
</dbReference>
<dbReference type="Pfam" id="PF00571">
    <property type="entry name" value="CBS"/>
    <property type="match status" value="1"/>
</dbReference>
<feature type="domain" description="CBS" evidence="2">
    <location>
        <begin position="1"/>
        <end position="56"/>
    </location>
</feature>
<dbReference type="InterPro" id="IPR000644">
    <property type="entry name" value="CBS_dom"/>
</dbReference>
<accession>A0A1I6AVL1</accession>
<keyword evidence="1" id="KW-0129">CBS domain</keyword>
<dbReference type="AlphaFoldDB" id="A0A1I6AVL1"/>
<sequence>MHPGPTTVRANEPLQPLVERMTRADVDGILVTDPEGRLLGLLDRHDAETTLRQKPA</sequence>
<proteinExistence type="predicted"/>
<evidence type="ECO:0000313" key="4">
    <source>
        <dbReference type="Proteomes" id="UP000198727"/>
    </source>
</evidence>
<organism evidence="3 4">
    <name type="scientific">Amycolatopsis arida</name>
    <dbReference type="NCBI Taxonomy" id="587909"/>
    <lineage>
        <taxon>Bacteria</taxon>
        <taxon>Bacillati</taxon>
        <taxon>Actinomycetota</taxon>
        <taxon>Actinomycetes</taxon>
        <taxon>Pseudonocardiales</taxon>
        <taxon>Pseudonocardiaceae</taxon>
        <taxon>Amycolatopsis</taxon>
    </lineage>
</organism>
<name>A0A1I6AVL1_9PSEU</name>
<dbReference type="Proteomes" id="UP000198727">
    <property type="component" value="Unassembled WGS sequence"/>
</dbReference>
<keyword evidence="4" id="KW-1185">Reference proteome</keyword>
<reference evidence="4" key="1">
    <citation type="submission" date="2016-10" db="EMBL/GenBank/DDBJ databases">
        <authorList>
            <person name="Varghese N."/>
            <person name="Submissions S."/>
        </authorList>
    </citation>
    <scope>NUCLEOTIDE SEQUENCE [LARGE SCALE GENOMIC DNA]</scope>
    <source>
        <strain evidence="4">CGMCC 4.5579</strain>
    </source>
</reference>
<dbReference type="PROSITE" id="PS51371">
    <property type="entry name" value="CBS"/>
    <property type="match status" value="1"/>
</dbReference>
<protein>
    <submittedName>
        <fullName evidence="3">CBS domain-containing protein</fullName>
    </submittedName>
</protein>
<gene>
    <name evidence="3" type="ORF">SAMN05421810_1157</name>
</gene>
<dbReference type="EMBL" id="FOWW01000015">
    <property type="protein sequence ID" value="SFQ72722.1"/>
    <property type="molecule type" value="Genomic_DNA"/>
</dbReference>
<dbReference type="SMART" id="SM00116">
    <property type="entry name" value="CBS"/>
    <property type="match status" value="1"/>
</dbReference>
<dbReference type="Gene3D" id="3.10.580.10">
    <property type="entry name" value="CBS-domain"/>
    <property type="match status" value="1"/>
</dbReference>